<name>A0A6J4RXI3_9ACTN</name>
<dbReference type="EMBL" id="CADCVH010000132">
    <property type="protein sequence ID" value="CAA9484652.1"/>
    <property type="molecule type" value="Genomic_DNA"/>
</dbReference>
<reference evidence="3" key="1">
    <citation type="submission" date="2020-02" db="EMBL/GenBank/DDBJ databases">
        <authorList>
            <person name="Meier V. D."/>
        </authorList>
    </citation>
    <scope>NUCLEOTIDE SEQUENCE</scope>
    <source>
        <strain evidence="3">AVDCRST_MAG02</strain>
    </source>
</reference>
<accession>A0A6J4RXI3</accession>
<organism evidence="3">
    <name type="scientific">uncultured Rubrobacteraceae bacterium</name>
    <dbReference type="NCBI Taxonomy" id="349277"/>
    <lineage>
        <taxon>Bacteria</taxon>
        <taxon>Bacillati</taxon>
        <taxon>Actinomycetota</taxon>
        <taxon>Rubrobacteria</taxon>
        <taxon>Rubrobacterales</taxon>
        <taxon>Rubrobacteraceae</taxon>
        <taxon>environmental samples</taxon>
    </lineage>
</organism>
<feature type="transmembrane region" description="Helical" evidence="1">
    <location>
        <begin position="12"/>
        <end position="36"/>
    </location>
</feature>
<keyword evidence="1" id="KW-0812">Transmembrane</keyword>
<protein>
    <submittedName>
        <fullName evidence="3">Diguanylate cyclase/phosphodiesterase (GGDEF &amp; EAL domains) with PAS/PAC sensor(S)</fullName>
    </submittedName>
</protein>
<dbReference type="Pfam" id="PF03707">
    <property type="entry name" value="MHYT"/>
    <property type="match status" value="1"/>
</dbReference>
<dbReference type="InterPro" id="IPR005330">
    <property type="entry name" value="MHYT_dom"/>
</dbReference>
<evidence type="ECO:0000256" key="1">
    <source>
        <dbReference type="SAM" id="Phobius"/>
    </source>
</evidence>
<keyword evidence="1" id="KW-0472">Membrane</keyword>
<sequence>MRVASSGGRARRLWLAGGALAMDVGIWSMHFTGMLAPKMGMPVTCLACPDEPGPDFGVLVPVAADLFVVHGPIVVAWGGPRRSLCPLLESRGRGRGSRAKLSGKCGRKQQFVRSLSRYVAIGKDHGYNGTSSSPH</sequence>
<evidence type="ECO:0000259" key="2">
    <source>
        <dbReference type="Pfam" id="PF03707"/>
    </source>
</evidence>
<proteinExistence type="predicted"/>
<keyword evidence="1" id="KW-1133">Transmembrane helix</keyword>
<feature type="domain" description="MHYT" evidence="2">
    <location>
        <begin position="24"/>
        <end position="45"/>
    </location>
</feature>
<dbReference type="AlphaFoldDB" id="A0A6J4RXI3"/>
<evidence type="ECO:0000313" key="3">
    <source>
        <dbReference type="EMBL" id="CAA9484652.1"/>
    </source>
</evidence>
<gene>
    <name evidence="3" type="ORF">AVDCRST_MAG02-4894</name>
</gene>